<evidence type="ECO:0000313" key="2">
    <source>
        <dbReference type="Ensembl" id="ENSCSAVP00000014801.1"/>
    </source>
</evidence>
<sequence>IKPGTASHERFHFPSKGIKKVNSYGFGDHYVHVRINSPKLLTERQKELLLEFAQEESNVNGTVDGVHTIEKKALKE</sequence>
<dbReference type="GO" id="GO:0005739">
    <property type="term" value="C:mitochondrion"/>
    <property type="evidence" value="ECO:0007669"/>
    <property type="project" value="TreeGrafter"/>
</dbReference>
<dbReference type="SUPFAM" id="SSF49493">
    <property type="entry name" value="HSP40/DnaJ peptide-binding domain"/>
    <property type="match status" value="1"/>
</dbReference>
<dbReference type="HOGENOM" id="CLU_2660819_0_0_1"/>
<dbReference type="InterPro" id="IPR051938">
    <property type="entry name" value="Apopto_cytoskel_mod"/>
</dbReference>
<reference evidence="3" key="1">
    <citation type="submission" date="2003-08" db="EMBL/GenBank/DDBJ databases">
        <authorList>
            <person name="Birren B."/>
            <person name="Nusbaum C."/>
            <person name="Abebe A."/>
            <person name="Abouelleil A."/>
            <person name="Adekoya E."/>
            <person name="Ait-zahra M."/>
            <person name="Allen N."/>
            <person name="Allen T."/>
            <person name="An P."/>
            <person name="Anderson M."/>
            <person name="Anderson S."/>
            <person name="Arachchi H."/>
            <person name="Armbruster J."/>
            <person name="Bachantsang P."/>
            <person name="Baldwin J."/>
            <person name="Barry A."/>
            <person name="Bayul T."/>
            <person name="Blitshsteyn B."/>
            <person name="Bloom T."/>
            <person name="Blye J."/>
            <person name="Boguslavskiy L."/>
            <person name="Borowsky M."/>
            <person name="Boukhgalter B."/>
            <person name="Brunache A."/>
            <person name="Butler J."/>
            <person name="Calixte N."/>
            <person name="Calvo S."/>
            <person name="Camarata J."/>
            <person name="Campo K."/>
            <person name="Chang J."/>
            <person name="Cheshatsang Y."/>
            <person name="Citroen M."/>
            <person name="Collymore A."/>
            <person name="Considine T."/>
            <person name="Cook A."/>
            <person name="Cooke P."/>
            <person name="Corum B."/>
            <person name="Cuomo C."/>
            <person name="David R."/>
            <person name="Dawoe T."/>
            <person name="Degray S."/>
            <person name="Dodge S."/>
            <person name="Dooley K."/>
            <person name="Dorje P."/>
            <person name="Dorjee K."/>
            <person name="Dorris L."/>
            <person name="Duffey N."/>
            <person name="Dupes A."/>
            <person name="Elkins T."/>
            <person name="Engels R."/>
            <person name="Erickson J."/>
            <person name="Farina A."/>
            <person name="Faro S."/>
            <person name="Ferreira P."/>
            <person name="Fischer H."/>
            <person name="Fitzgerald M."/>
            <person name="Foley K."/>
            <person name="Gage D."/>
            <person name="Galagan J."/>
            <person name="Gearin G."/>
            <person name="Gnerre S."/>
            <person name="Gnirke A."/>
            <person name="Goyette A."/>
            <person name="Graham J."/>
            <person name="Grandbois E."/>
            <person name="Gyaltsen K."/>
            <person name="Hafez N."/>
            <person name="Hagopian D."/>
            <person name="Hagos B."/>
            <person name="Hall J."/>
            <person name="Hatcher B."/>
            <person name="Heller A."/>
            <person name="Higgins H."/>
            <person name="Honan T."/>
            <person name="Horn A."/>
            <person name="Houde N."/>
            <person name="Hughes L."/>
            <person name="Hulme W."/>
            <person name="Husby E."/>
            <person name="Iliev I."/>
            <person name="Jaffe D."/>
            <person name="Jones C."/>
            <person name="Kamal M."/>
            <person name="Kamat A."/>
            <person name="Kamvysselis M."/>
            <person name="Karlsson E."/>
            <person name="Kells C."/>
            <person name="Kieu A."/>
            <person name="Kisner P."/>
            <person name="Kodira C."/>
            <person name="Kulbokas E."/>
            <person name="Labutti K."/>
            <person name="Lama D."/>
            <person name="Landers T."/>
            <person name="Leger J."/>
            <person name="Levine S."/>
            <person name="Lewis D."/>
            <person name="Lewis T."/>
            <person name="Lindblad-toh K."/>
            <person name="Liu X."/>
            <person name="Lokyitsang T."/>
            <person name="Lokyitsang Y."/>
            <person name="Lucien O."/>
            <person name="Lui A."/>
            <person name="Ma L.J."/>
            <person name="Mabbitt R."/>
            <person name="Macdonald J."/>
            <person name="Maclean C."/>
            <person name="Major J."/>
            <person name="Manning J."/>
            <person name="Marabella R."/>
            <person name="Maru K."/>
            <person name="Matthews C."/>
            <person name="Mauceli E."/>
            <person name="Mccarthy M."/>
            <person name="Mcdonough S."/>
            <person name="Mcghee T."/>
            <person name="Meldrim J."/>
            <person name="Meneus L."/>
            <person name="Mesirov J."/>
            <person name="Mihalev A."/>
            <person name="Mihova T."/>
            <person name="Mikkelsen T."/>
            <person name="Mlenga V."/>
            <person name="Moru K."/>
            <person name="Mozes J."/>
            <person name="Mulrain L."/>
            <person name="Munson G."/>
            <person name="Naylor J."/>
            <person name="Newes C."/>
            <person name="Nguyen C."/>
            <person name="Nguyen N."/>
            <person name="Nguyen T."/>
            <person name="Nicol R."/>
            <person name="Nielsen C."/>
            <person name="Nizzari M."/>
            <person name="Norbu C."/>
            <person name="Norbu N."/>
            <person name="O'donnell P."/>
            <person name="Okoawo O."/>
            <person name="O'leary S."/>
            <person name="Omotosho B."/>
            <person name="O'neill K."/>
            <person name="Osman S."/>
            <person name="Parker S."/>
            <person name="Perrin D."/>
            <person name="Phunkhang P."/>
            <person name="Piqani B."/>
            <person name="Purcell S."/>
            <person name="Rachupka T."/>
            <person name="Ramasamy U."/>
            <person name="Rameau R."/>
            <person name="Ray V."/>
            <person name="Raymond C."/>
            <person name="Retta R."/>
            <person name="Richardson S."/>
            <person name="Rise C."/>
            <person name="Rodriguez J."/>
            <person name="Rogers J."/>
            <person name="Rogov P."/>
            <person name="Rutman M."/>
            <person name="Schupbach R."/>
            <person name="Seaman C."/>
            <person name="Settipalli S."/>
            <person name="Sharpe T."/>
            <person name="Sheridan J."/>
            <person name="Sherpa N."/>
            <person name="Shi J."/>
            <person name="Smirnov S."/>
            <person name="Smith C."/>
            <person name="Sougnez C."/>
            <person name="Spencer B."/>
            <person name="Stalker J."/>
            <person name="Stange-thomann N."/>
            <person name="Stavropoulos S."/>
            <person name="Stetson K."/>
            <person name="Stone C."/>
            <person name="Stone S."/>
            <person name="Stubbs M."/>
            <person name="Talamas J."/>
            <person name="Tchuinga P."/>
            <person name="Tenzing P."/>
            <person name="Tesfaye S."/>
            <person name="Theodore J."/>
            <person name="Thoulutsang Y."/>
            <person name="Topham K."/>
            <person name="Towey S."/>
            <person name="Tsamla T."/>
            <person name="Tsomo N."/>
            <person name="Vallee D."/>
            <person name="Vassiliev H."/>
            <person name="Venkataraman V."/>
            <person name="Vinson J."/>
            <person name="Vo A."/>
            <person name="Wade C."/>
            <person name="Wang S."/>
            <person name="Wangchuk T."/>
            <person name="Wangdi T."/>
            <person name="Whittaker C."/>
            <person name="Wilkinson J."/>
            <person name="Wu Y."/>
            <person name="Wyman D."/>
            <person name="Yadav S."/>
            <person name="Yang S."/>
            <person name="Yang X."/>
            <person name="Yeager S."/>
            <person name="Yee E."/>
            <person name="Young G."/>
            <person name="Zainoun J."/>
            <person name="Zembeck L."/>
            <person name="Zimmer A."/>
            <person name="Zody M."/>
            <person name="Lander E."/>
        </authorList>
    </citation>
    <scope>NUCLEOTIDE SEQUENCE [LARGE SCALE GENOMIC DNA]</scope>
</reference>
<dbReference type="GO" id="GO:0043066">
    <property type="term" value="P:negative regulation of apoptotic process"/>
    <property type="evidence" value="ECO:0007669"/>
    <property type="project" value="TreeGrafter"/>
</dbReference>
<evidence type="ECO:0000256" key="1">
    <source>
        <dbReference type="ARBA" id="ARBA00023186"/>
    </source>
</evidence>
<proteinExistence type="predicted"/>
<evidence type="ECO:0000313" key="3">
    <source>
        <dbReference type="Proteomes" id="UP000007875"/>
    </source>
</evidence>
<dbReference type="PANTHER" id="PTHR44145">
    <property type="entry name" value="DNAJ HOMOLOG SUBFAMILY A MEMBER 3, MITOCHONDRIAL"/>
    <property type="match status" value="1"/>
</dbReference>
<dbReference type="PANTHER" id="PTHR44145:SF3">
    <property type="entry name" value="DNAJ HOMOLOG SUBFAMILY A MEMBER 3, MITOCHONDRIAL"/>
    <property type="match status" value="1"/>
</dbReference>
<reference evidence="2" key="3">
    <citation type="submission" date="2025-09" db="UniProtKB">
        <authorList>
            <consortium name="Ensembl"/>
        </authorList>
    </citation>
    <scope>IDENTIFICATION</scope>
</reference>
<keyword evidence="3" id="KW-1185">Reference proteome</keyword>
<accession>H2ZB36</accession>
<dbReference type="GO" id="GO:0007005">
    <property type="term" value="P:mitochondrion organization"/>
    <property type="evidence" value="ECO:0007669"/>
    <property type="project" value="TreeGrafter"/>
</dbReference>
<dbReference type="GO" id="GO:0051082">
    <property type="term" value="F:unfolded protein binding"/>
    <property type="evidence" value="ECO:0007669"/>
    <property type="project" value="InterPro"/>
</dbReference>
<dbReference type="GO" id="GO:0019901">
    <property type="term" value="F:protein kinase binding"/>
    <property type="evidence" value="ECO:0007669"/>
    <property type="project" value="TreeGrafter"/>
</dbReference>
<dbReference type="InterPro" id="IPR008971">
    <property type="entry name" value="HSP40/DnaJ_pept-bd"/>
</dbReference>
<protein>
    <recommendedName>
        <fullName evidence="4">Chaperone DnaJ C-terminal domain-containing protein</fullName>
    </recommendedName>
</protein>
<dbReference type="GeneTree" id="ENSGT00940000155280"/>
<dbReference type="Ensembl" id="ENSCSAVT00000014974.1">
    <property type="protein sequence ID" value="ENSCSAVP00000014801.1"/>
    <property type="gene ID" value="ENSCSAVG00000008657.1"/>
</dbReference>
<evidence type="ECO:0008006" key="4">
    <source>
        <dbReference type="Google" id="ProtNLM"/>
    </source>
</evidence>
<dbReference type="GO" id="GO:0006457">
    <property type="term" value="P:protein folding"/>
    <property type="evidence" value="ECO:0007669"/>
    <property type="project" value="InterPro"/>
</dbReference>
<reference evidence="2" key="2">
    <citation type="submission" date="2025-08" db="UniProtKB">
        <authorList>
            <consortium name="Ensembl"/>
        </authorList>
    </citation>
    <scope>IDENTIFICATION</scope>
</reference>
<name>H2ZB36_CIOSA</name>
<dbReference type="Gene3D" id="2.60.260.20">
    <property type="entry name" value="Urease metallochaperone UreE, N-terminal domain"/>
    <property type="match status" value="1"/>
</dbReference>
<keyword evidence="1" id="KW-0143">Chaperone</keyword>
<organism evidence="2 3">
    <name type="scientific">Ciona savignyi</name>
    <name type="common">Pacific transparent sea squirt</name>
    <dbReference type="NCBI Taxonomy" id="51511"/>
    <lineage>
        <taxon>Eukaryota</taxon>
        <taxon>Metazoa</taxon>
        <taxon>Chordata</taxon>
        <taxon>Tunicata</taxon>
        <taxon>Ascidiacea</taxon>
        <taxon>Phlebobranchia</taxon>
        <taxon>Cionidae</taxon>
        <taxon>Ciona</taxon>
    </lineage>
</organism>
<dbReference type="AlphaFoldDB" id="H2ZB36"/>
<dbReference type="Proteomes" id="UP000007875">
    <property type="component" value="Unassembled WGS sequence"/>
</dbReference>